<proteinExistence type="predicted"/>
<organism evidence="2 3">
    <name type="scientific">Actinocrispum wychmicini</name>
    <dbReference type="NCBI Taxonomy" id="1213861"/>
    <lineage>
        <taxon>Bacteria</taxon>
        <taxon>Bacillati</taxon>
        <taxon>Actinomycetota</taxon>
        <taxon>Actinomycetes</taxon>
        <taxon>Pseudonocardiales</taxon>
        <taxon>Pseudonocardiaceae</taxon>
        <taxon>Actinocrispum</taxon>
    </lineage>
</organism>
<protein>
    <submittedName>
        <fullName evidence="2">Pimeloyl-ACP methyl ester carboxylesterase</fullName>
    </submittedName>
</protein>
<dbReference type="Pfam" id="PF12697">
    <property type="entry name" value="Abhydrolase_6"/>
    <property type="match status" value="1"/>
</dbReference>
<gene>
    <name evidence="2" type="ORF">EV192_11511</name>
</gene>
<dbReference type="PANTHER" id="PTHR43433:SF5">
    <property type="entry name" value="AB HYDROLASE-1 DOMAIN-CONTAINING PROTEIN"/>
    <property type="match status" value="1"/>
</dbReference>
<dbReference type="OrthoDB" id="63519at2"/>
<comment type="caution">
    <text evidence="2">The sequence shown here is derived from an EMBL/GenBank/DDBJ whole genome shotgun (WGS) entry which is preliminary data.</text>
</comment>
<evidence type="ECO:0000313" key="3">
    <source>
        <dbReference type="Proteomes" id="UP000295680"/>
    </source>
</evidence>
<keyword evidence="3" id="KW-1185">Reference proteome</keyword>
<accession>A0A4V2S4M3</accession>
<sequence>MPSTVVSPDGTVIGYETLGEGPPLVLVHGGTATRIRWAPVQHKLAARYKVYLMDRRGRGLSTNEGSAYSLKREAEDVAAVAEAAGGDVYVVGHSYGALVTIEAALLHGFRRIMLYEPPMESPGLPVVSRDALARLQALTDPAELLDGFYREALHLPQAMIDTMKGTEVWAARVTAAFTILRELDEVIAFAADSRLAEIKAPVRMLLGTESPGYVRAATANIAAQIPGSNIVALQGQAHQAIDTDPDQFVGAILAFDQP</sequence>
<dbReference type="InterPro" id="IPR050471">
    <property type="entry name" value="AB_hydrolase"/>
</dbReference>
<dbReference type="RefSeq" id="WP_132125159.1">
    <property type="nucleotide sequence ID" value="NZ_SLWS01000015.1"/>
</dbReference>
<dbReference type="GO" id="GO:0003824">
    <property type="term" value="F:catalytic activity"/>
    <property type="evidence" value="ECO:0007669"/>
    <property type="project" value="UniProtKB-ARBA"/>
</dbReference>
<dbReference type="InterPro" id="IPR029058">
    <property type="entry name" value="AB_hydrolase_fold"/>
</dbReference>
<feature type="domain" description="AB hydrolase-1" evidence="1">
    <location>
        <begin position="24"/>
        <end position="250"/>
    </location>
</feature>
<evidence type="ECO:0000313" key="2">
    <source>
        <dbReference type="EMBL" id="TCO48790.1"/>
    </source>
</evidence>
<evidence type="ECO:0000259" key="1">
    <source>
        <dbReference type="Pfam" id="PF12697"/>
    </source>
</evidence>
<dbReference type="Gene3D" id="3.40.50.1820">
    <property type="entry name" value="alpha/beta hydrolase"/>
    <property type="match status" value="1"/>
</dbReference>
<dbReference type="EMBL" id="SLWS01000015">
    <property type="protein sequence ID" value="TCO48790.1"/>
    <property type="molecule type" value="Genomic_DNA"/>
</dbReference>
<dbReference type="AlphaFoldDB" id="A0A4V2S4M3"/>
<dbReference type="Proteomes" id="UP000295680">
    <property type="component" value="Unassembled WGS sequence"/>
</dbReference>
<dbReference type="SUPFAM" id="SSF53474">
    <property type="entry name" value="alpha/beta-Hydrolases"/>
    <property type="match status" value="1"/>
</dbReference>
<dbReference type="PANTHER" id="PTHR43433">
    <property type="entry name" value="HYDROLASE, ALPHA/BETA FOLD FAMILY PROTEIN"/>
    <property type="match status" value="1"/>
</dbReference>
<name>A0A4V2S4M3_9PSEU</name>
<reference evidence="2 3" key="1">
    <citation type="submission" date="2019-03" db="EMBL/GenBank/DDBJ databases">
        <title>Genomic Encyclopedia of Type Strains, Phase IV (KMG-IV): sequencing the most valuable type-strain genomes for metagenomic binning, comparative biology and taxonomic classification.</title>
        <authorList>
            <person name="Goeker M."/>
        </authorList>
    </citation>
    <scope>NUCLEOTIDE SEQUENCE [LARGE SCALE GENOMIC DNA]</scope>
    <source>
        <strain evidence="2 3">DSM 45934</strain>
    </source>
</reference>
<dbReference type="InterPro" id="IPR000073">
    <property type="entry name" value="AB_hydrolase_1"/>
</dbReference>